<accession>A0A2U2HLL7</accession>
<feature type="transmembrane region" description="Helical" evidence="1">
    <location>
        <begin position="460"/>
        <end position="477"/>
    </location>
</feature>
<feature type="transmembrane region" description="Helical" evidence="1">
    <location>
        <begin position="364"/>
        <end position="384"/>
    </location>
</feature>
<feature type="transmembrane region" description="Helical" evidence="1">
    <location>
        <begin position="259"/>
        <end position="280"/>
    </location>
</feature>
<keyword evidence="1" id="KW-0812">Transmembrane</keyword>
<reference evidence="2 3" key="1">
    <citation type="submission" date="2018-04" db="EMBL/GenBank/DDBJ databases">
        <title>Massilia violaceinigra sp. nov., a novel purple-pigmented bacterium isolated from Tianshan glacier, Xinjiang, China.</title>
        <authorList>
            <person name="Wang H."/>
        </authorList>
    </citation>
    <scope>NUCLEOTIDE SEQUENCE [LARGE SCALE GENOMIC DNA]</scope>
    <source>
        <strain evidence="2 3">B448-2</strain>
    </source>
</reference>
<comment type="caution">
    <text evidence="2">The sequence shown here is derived from an EMBL/GenBank/DDBJ whole genome shotgun (WGS) entry which is preliminary data.</text>
</comment>
<dbReference type="EMBL" id="PXWF02000196">
    <property type="protein sequence ID" value="PWF48414.1"/>
    <property type="molecule type" value="Genomic_DNA"/>
</dbReference>
<keyword evidence="3" id="KW-1185">Reference proteome</keyword>
<protein>
    <submittedName>
        <fullName evidence="2">Uncharacterized protein</fullName>
    </submittedName>
</protein>
<feature type="transmembrane region" description="Helical" evidence="1">
    <location>
        <begin position="497"/>
        <end position="515"/>
    </location>
</feature>
<feature type="transmembrane region" description="Helical" evidence="1">
    <location>
        <begin position="59"/>
        <end position="82"/>
    </location>
</feature>
<evidence type="ECO:0000256" key="1">
    <source>
        <dbReference type="SAM" id="Phobius"/>
    </source>
</evidence>
<feature type="transmembrane region" description="Helical" evidence="1">
    <location>
        <begin position="405"/>
        <end position="428"/>
    </location>
</feature>
<dbReference type="RefSeq" id="WP_106757608.1">
    <property type="nucleotide sequence ID" value="NZ_PXWF02000196.1"/>
</dbReference>
<dbReference type="AlphaFoldDB" id="A0A2U2HLL7"/>
<feature type="transmembrane region" description="Helical" evidence="1">
    <location>
        <begin position="335"/>
        <end position="358"/>
    </location>
</feature>
<organism evidence="2 3">
    <name type="scientific">Massilia glaciei</name>
    <dbReference type="NCBI Taxonomy" id="1524097"/>
    <lineage>
        <taxon>Bacteria</taxon>
        <taxon>Pseudomonadati</taxon>
        <taxon>Pseudomonadota</taxon>
        <taxon>Betaproteobacteria</taxon>
        <taxon>Burkholderiales</taxon>
        <taxon>Oxalobacteraceae</taxon>
        <taxon>Telluria group</taxon>
        <taxon>Massilia</taxon>
    </lineage>
</organism>
<evidence type="ECO:0000313" key="2">
    <source>
        <dbReference type="EMBL" id="PWF48414.1"/>
    </source>
</evidence>
<dbReference type="Proteomes" id="UP000241421">
    <property type="component" value="Unassembled WGS sequence"/>
</dbReference>
<feature type="transmembrane region" description="Helical" evidence="1">
    <location>
        <begin position="21"/>
        <end position="39"/>
    </location>
</feature>
<feature type="transmembrane region" description="Helical" evidence="1">
    <location>
        <begin position="182"/>
        <end position="202"/>
    </location>
</feature>
<evidence type="ECO:0000313" key="3">
    <source>
        <dbReference type="Proteomes" id="UP000241421"/>
    </source>
</evidence>
<dbReference type="OrthoDB" id="8875045at2"/>
<name>A0A2U2HLL7_9BURK</name>
<feature type="transmembrane region" description="Helical" evidence="1">
    <location>
        <begin position="434"/>
        <end position="453"/>
    </location>
</feature>
<keyword evidence="1" id="KW-0472">Membrane</keyword>
<gene>
    <name evidence="2" type="ORF">C7C56_011885</name>
</gene>
<keyword evidence="1" id="KW-1133">Transmembrane helix</keyword>
<proteinExistence type="predicted"/>
<feature type="transmembrane region" description="Helical" evidence="1">
    <location>
        <begin position="116"/>
        <end position="137"/>
    </location>
</feature>
<sequence>MTRALLFTMVVGEACLRLRRGSTHVLLLVAALAAWFMVVDPATGYNMLVANSARVAYNSTGLALGSSVLATSLLGLFGFYLVRGRVDDDLRSGMGGVLATMPVSNASLILGRWAGAVLYLGSLILVLALTMCVLQSVRGEGVVAPLVYLQFYALTILPNIFFCAAMAVLCESTRPLMGKTGDVLYFLFWLAQVSVAAVFVSLNTGGTFALAFDATGVGVLTQRGQQLLQTTSMAVGLNPFDKTVAPVVMADNFWTWQMVLTRFAAAFAAAIPLALAAGLFHRFSPDRVRAPASRRTWAIGGGINRALRPLDVCSHLLLRASARLPRLPGQLGAELALTFAAYPLTGPLLLLSVAAGSLLDYAMLPWLLLAAVLYWGVVIADLGVRDHAADTEAISSSMPGGAMRRYWRQCAAAVLLGLLLTAPVMARWAGAEPLRAFCLFGGMLALTGLAQFLGSTLRTGRAFTVLFLSGLYIVAQSDDVAAMDLLGMHGEATAASIAQQAAAGVALLVAGFGFARRRGLQ</sequence>
<feature type="transmembrane region" description="Helical" evidence="1">
    <location>
        <begin position="149"/>
        <end position="170"/>
    </location>
</feature>